<proteinExistence type="predicted"/>
<name>A0ABM6SG46_9VIBR</name>
<evidence type="ECO:0000313" key="1">
    <source>
        <dbReference type="EMBL" id="AVH29235.1"/>
    </source>
</evidence>
<organism evidence="1 2">
    <name type="scientific">Vibrio diabolicus</name>
    <dbReference type="NCBI Taxonomy" id="50719"/>
    <lineage>
        <taxon>Bacteria</taxon>
        <taxon>Pseudomonadati</taxon>
        <taxon>Pseudomonadota</taxon>
        <taxon>Gammaproteobacteria</taxon>
        <taxon>Vibrionales</taxon>
        <taxon>Vibrionaceae</taxon>
        <taxon>Vibrio</taxon>
        <taxon>Vibrio diabolicus subgroup</taxon>
    </lineage>
</organism>
<accession>A0ABM6SG46</accession>
<protein>
    <submittedName>
        <fullName evidence="1">Uncharacterized protein</fullName>
    </submittedName>
</protein>
<gene>
    <name evidence="1" type="ORF">AL468_18915</name>
</gene>
<evidence type="ECO:0000313" key="2">
    <source>
        <dbReference type="Proteomes" id="UP000237665"/>
    </source>
</evidence>
<keyword evidence="2" id="KW-1185">Reference proteome</keyword>
<sequence length="121" mass="14358">MEILIVKQIISLLLMLLFAYSVKAFYIEPTKEPILGIPPDILNHYVEDPFFKARFPIISDLNFIHYQAWEDGKYIFIPSQGYFDNDPHCCPTDMILKIRKKDLLLISVEVIRYENRDYSRK</sequence>
<dbReference type="Proteomes" id="UP000237665">
    <property type="component" value="Chromosome 2"/>
</dbReference>
<dbReference type="EMBL" id="CP014133">
    <property type="protein sequence ID" value="AVH29235.1"/>
    <property type="molecule type" value="Genomic_DNA"/>
</dbReference>
<reference evidence="2" key="1">
    <citation type="submission" date="2017-12" db="EMBL/GenBank/DDBJ databases">
        <title>FDA dAtabase for Regulatory Grade micrObial Sequences (FDA-ARGOS): Supporting development and validation of Infectious Disease Dx tests.</title>
        <authorList>
            <person name="Hoffmann M."/>
            <person name="Allard M."/>
            <person name="Evans P."/>
            <person name="Brown E."/>
            <person name="Tallon L.J."/>
            <person name="Sadzewicz L."/>
            <person name="Sengamalay N."/>
            <person name="Ott S."/>
            <person name="Godinez A."/>
            <person name="Nagaraj S."/>
            <person name="Vavikolanu K."/>
            <person name="Aluvathingal J."/>
            <person name="Nadendla S."/>
            <person name="Hobson J."/>
            <person name="Sichtig H."/>
        </authorList>
    </citation>
    <scope>NUCLEOTIDE SEQUENCE [LARGE SCALE GENOMIC DNA]</scope>
    <source>
        <strain evidence="2">LMG 3418</strain>
    </source>
</reference>